<dbReference type="SMART" id="SM01399">
    <property type="entry name" value="Sybindin"/>
    <property type="match status" value="1"/>
</dbReference>
<protein>
    <recommendedName>
        <fullName evidence="6">Trafficking protein particle complex subunit</fullName>
    </recommendedName>
</protein>
<evidence type="ECO:0000256" key="5">
    <source>
        <dbReference type="ARBA" id="ARBA00038167"/>
    </source>
</evidence>
<name>A0A0G4FEH0_9ALVE</name>
<keyword evidence="2 6" id="KW-0256">Endoplasmic reticulum</keyword>
<evidence type="ECO:0000256" key="2">
    <source>
        <dbReference type="ARBA" id="ARBA00022824"/>
    </source>
</evidence>
<dbReference type="GO" id="GO:0005794">
    <property type="term" value="C:Golgi apparatus"/>
    <property type="evidence" value="ECO:0007669"/>
    <property type="project" value="UniProtKB-SubCell"/>
</dbReference>
<evidence type="ECO:0000313" key="7">
    <source>
        <dbReference type="EMBL" id="CEM11592.1"/>
    </source>
</evidence>
<proteinExistence type="inferred from homology"/>
<dbReference type="InterPro" id="IPR011012">
    <property type="entry name" value="Longin-like_dom_sf"/>
</dbReference>
<keyword evidence="3 6" id="KW-0931">ER-Golgi transport</keyword>
<dbReference type="VEuPathDB" id="CryptoDB:Cvel_16596"/>
<dbReference type="CDD" id="cd14855">
    <property type="entry name" value="TRAPPC1_MUM2"/>
    <property type="match status" value="1"/>
</dbReference>
<dbReference type="GO" id="GO:0005783">
    <property type="term" value="C:endoplasmic reticulum"/>
    <property type="evidence" value="ECO:0007669"/>
    <property type="project" value="UniProtKB-SubCell"/>
</dbReference>
<dbReference type="PhylomeDB" id="A0A0G4FEH0"/>
<dbReference type="EMBL" id="CDMZ01000314">
    <property type="protein sequence ID" value="CEM11592.1"/>
    <property type="molecule type" value="Genomic_DNA"/>
</dbReference>
<sequence>MIYNFFIFHRQTCIYFTEWVKSGKPPKQLAGEVKLISGLLFSLKNFSQKVAPMASPSFNSFSTLFYKLHCFESPSGYKFLFMTDPSVPDLREDMRKIYAEIFVEHVVKSPAYAPNITPEMPLAKTAAPGLEDPLNSIHSPLFGNFTTALNSFVKALPAYTSKE</sequence>
<dbReference type="PANTHER" id="PTHR23249:SF16">
    <property type="entry name" value="TRAFFICKING PROTEIN PARTICLE COMPLEX SUBUNIT 1"/>
    <property type="match status" value="1"/>
</dbReference>
<evidence type="ECO:0000256" key="3">
    <source>
        <dbReference type="ARBA" id="ARBA00022892"/>
    </source>
</evidence>
<comment type="subcellular location">
    <subcellularLocation>
        <location evidence="6">Endoplasmic reticulum</location>
    </subcellularLocation>
    <subcellularLocation>
        <location evidence="6">Golgi apparatus</location>
        <location evidence="6">cis-Golgi network</location>
    </subcellularLocation>
</comment>
<dbReference type="Gene3D" id="3.30.450.70">
    <property type="match status" value="1"/>
</dbReference>
<evidence type="ECO:0000256" key="1">
    <source>
        <dbReference type="ARBA" id="ARBA00022448"/>
    </source>
</evidence>
<dbReference type="InterPro" id="IPR007233">
    <property type="entry name" value="TRAPPC"/>
</dbReference>
<dbReference type="GO" id="GO:0006888">
    <property type="term" value="P:endoplasmic reticulum to Golgi vesicle-mediated transport"/>
    <property type="evidence" value="ECO:0007669"/>
    <property type="project" value="UniProtKB-UniRule"/>
</dbReference>
<evidence type="ECO:0000256" key="6">
    <source>
        <dbReference type="RuleBase" id="RU366065"/>
    </source>
</evidence>
<dbReference type="SUPFAM" id="SSF64356">
    <property type="entry name" value="SNARE-like"/>
    <property type="match status" value="1"/>
</dbReference>
<dbReference type="PANTHER" id="PTHR23249">
    <property type="entry name" value="TRAFFICKING PROTEIN PARTICLE COMPLEX SUBUNIT"/>
    <property type="match status" value="1"/>
</dbReference>
<comment type="similarity">
    <text evidence="5">Belongs to the TRAPP small subunits family. BET5 subfamily.</text>
</comment>
<accession>A0A0G4FEH0</accession>
<evidence type="ECO:0000256" key="4">
    <source>
        <dbReference type="ARBA" id="ARBA00023034"/>
    </source>
</evidence>
<dbReference type="Pfam" id="PF04099">
    <property type="entry name" value="Sybindin"/>
    <property type="match status" value="1"/>
</dbReference>
<dbReference type="GO" id="GO:0030008">
    <property type="term" value="C:TRAPP complex"/>
    <property type="evidence" value="ECO:0007669"/>
    <property type="project" value="UniProtKB-UniRule"/>
</dbReference>
<keyword evidence="4 6" id="KW-0333">Golgi apparatus</keyword>
<dbReference type="AlphaFoldDB" id="A0A0G4FEH0"/>
<gene>
    <name evidence="7" type="ORF">Cvel_16596</name>
</gene>
<organism evidence="7">
    <name type="scientific">Chromera velia CCMP2878</name>
    <dbReference type="NCBI Taxonomy" id="1169474"/>
    <lineage>
        <taxon>Eukaryota</taxon>
        <taxon>Sar</taxon>
        <taxon>Alveolata</taxon>
        <taxon>Colpodellida</taxon>
        <taxon>Chromeraceae</taxon>
        <taxon>Chromera</taxon>
    </lineage>
</organism>
<keyword evidence="1 6" id="KW-0813">Transport</keyword>
<comment type="subunit">
    <text evidence="6">Part of the multisubunit transport protein particle (TRAPP) complex.</text>
</comment>
<reference evidence="7" key="1">
    <citation type="submission" date="2014-11" db="EMBL/GenBank/DDBJ databases">
        <authorList>
            <person name="Otto D Thomas"/>
            <person name="Naeem Raeece"/>
        </authorList>
    </citation>
    <scope>NUCLEOTIDE SEQUENCE</scope>
</reference>